<reference evidence="2" key="2">
    <citation type="submission" date="2009-11" db="EMBL/GenBank/DDBJ databases">
        <title>The Genome Sequence of Allomyces macrogynus strain ATCC 38327.</title>
        <authorList>
            <consortium name="The Broad Institute Genome Sequencing Platform"/>
            <person name="Russ C."/>
            <person name="Cuomo C."/>
            <person name="Shea T."/>
            <person name="Young S.K."/>
            <person name="Zeng Q."/>
            <person name="Koehrsen M."/>
            <person name="Haas B."/>
            <person name="Borodovsky M."/>
            <person name="Guigo R."/>
            <person name="Alvarado L."/>
            <person name="Berlin A."/>
            <person name="Borenstein D."/>
            <person name="Chen Z."/>
            <person name="Engels R."/>
            <person name="Freedman E."/>
            <person name="Gellesch M."/>
            <person name="Goldberg J."/>
            <person name="Griggs A."/>
            <person name="Gujja S."/>
            <person name="Heiman D."/>
            <person name="Hepburn T."/>
            <person name="Howarth C."/>
            <person name="Jen D."/>
            <person name="Larson L."/>
            <person name="Lewis B."/>
            <person name="Mehta T."/>
            <person name="Park D."/>
            <person name="Pearson M."/>
            <person name="Roberts A."/>
            <person name="Saif S."/>
            <person name="Shenoy N."/>
            <person name="Sisk P."/>
            <person name="Stolte C."/>
            <person name="Sykes S."/>
            <person name="Walk T."/>
            <person name="White J."/>
            <person name="Yandava C."/>
            <person name="Burger G."/>
            <person name="Gray M.W."/>
            <person name="Holland P.W.H."/>
            <person name="King N."/>
            <person name="Lang F.B.F."/>
            <person name="Roger A.J."/>
            <person name="Ruiz-Trillo I."/>
            <person name="Lander E."/>
            <person name="Nusbaum C."/>
        </authorList>
    </citation>
    <scope>NUCLEOTIDE SEQUENCE [LARGE SCALE GENOMIC DNA]</scope>
    <source>
        <strain evidence="2">ATCC 38327</strain>
    </source>
</reference>
<dbReference type="Proteomes" id="UP000054350">
    <property type="component" value="Unassembled WGS sequence"/>
</dbReference>
<proteinExistence type="predicted"/>
<dbReference type="EMBL" id="GG745368">
    <property type="protein sequence ID" value="KNE70886.1"/>
    <property type="molecule type" value="Genomic_DNA"/>
</dbReference>
<evidence type="ECO:0000313" key="1">
    <source>
        <dbReference type="EMBL" id="KNE70886.1"/>
    </source>
</evidence>
<dbReference type="VEuPathDB" id="FungiDB:AMAG_20201"/>
<protein>
    <submittedName>
        <fullName evidence="1">Uncharacterized protein</fullName>
    </submittedName>
</protein>
<dbReference type="AlphaFoldDB" id="A0A0L0T854"/>
<evidence type="ECO:0000313" key="2">
    <source>
        <dbReference type="Proteomes" id="UP000054350"/>
    </source>
</evidence>
<gene>
    <name evidence="1" type="ORF">AMAG_20201</name>
</gene>
<organism evidence="1 2">
    <name type="scientific">Allomyces macrogynus (strain ATCC 38327)</name>
    <name type="common">Allomyces javanicus var. macrogynus</name>
    <dbReference type="NCBI Taxonomy" id="578462"/>
    <lineage>
        <taxon>Eukaryota</taxon>
        <taxon>Fungi</taxon>
        <taxon>Fungi incertae sedis</taxon>
        <taxon>Blastocladiomycota</taxon>
        <taxon>Blastocladiomycetes</taxon>
        <taxon>Blastocladiales</taxon>
        <taxon>Blastocladiaceae</taxon>
        <taxon>Allomyces</taxon>
    </lineage>
</organism>
<keyword evidence="2" id="KW-1185">Reference proteome</keyword>
<accession>A0A0L0T854</accession>
<name>A0A0L0T854_ALLM3</name>
<sequence>MTAATTPPDTTSAAAPTARYLVHVEARVSSVAAAAPDCALRVAAALARCLKLGVGHTVECFEP</sequence>
<reference evidence="1 2" key="1">
    <citation type="submission" date="2009-11" db="EMBL/GenBank/DDBJ databases">
        <title>Annotation of Allomyces macrogynus ATCC 38327.</title>
        <authorList>
            <consortium name="The Broad Institute Genome Sequencing Platform"/>
            <person name="Russ C."/>
            <person name="Cuomo C."/>
            <person name="Burger G."/>
            <person name="Gray M.W."/>
            <person name="Holland P.W.H."/>
            <person name="King N."/>
            <person name="Lang F.B.F."/>
            <person name="Roger A.J."/>
            <person name="Ruiz-Trillo I."/>
            <person name="Young S.K."/>
            <person name="Zeng Q."/>
            <person name="Gargeya S."/>
            <person name="Fitzgerald M."/>
            <person name="Haas B."/>
            <person name="Abouelleil A."/>
            <person name="Alvarado L."/>
            <person name="Arachchi H.M."/>
            <person name="Berlin A."/>
            <person name="Chapman S.B."/>
            <person name="Gearin G."/>
            <person name="Goldberg J."/>
            <person name="Griggs A."/>
            <person name="Gujja S."/>
            <person name="Hansen M."/>
            <person name="Heiman D."/>
            <person name="Howarth C."/>
            <person name="Larimer J."/>
            <person name="Lui A."/>
            <person name="MacDonald P.J.P."/>
            <person name="McCowen C."/>
            <person name="Montmayeur A."/>
            <person name="Murphy C."/>
            <person name="Neiman D."/>
            <person name="Pearson M."/>
            <person name="Priest M."/>
            <person name="Roberts A."/>
            <person name="Saif S."/>
            <person name="Shea T."/>
            <person name="Sisk P."/>
            <person name="Stolte C."/>
            <person name="Sykes S."/>
            <person name="Wortman J."/>
            <person name="Nusbaum C."/>
            <person name="Birren B."/>
        </authorList>
    </citation>
    <scope>NUCLEOTIDE SEQUENCE [LARGE SCALE GENOMIC DNA]</scope>
    <source>
        <strain evidence="1 2">ATCC 38327</strain>
    </source>
</reference>